<dbReference type="PANTHER" id="PTHR13800">
    <property type="entry name" value="TRANSIENT RECEPTOR POTENTIAL CATION CHANNEL, SUBFAMILY M, MEMBER 6"/>
    <property type="match status" value="1"/>
</dbReference>
<evidence type="ECO:0000313" key="3">
    <source>
        <dbReference type="Proteomes" id="UP000483379"/>
    </source>
</evidence>
<dbReference type="InterPro" id="IPR050927">
    <property type="entry name" value="TRPM"/>
</dbReference>
<dbReference type="PANTHER" id="PTHR13800:SF1">
    <property type="entry name" value="TRANSIENT RECEPTOR POTENTIAL CATION CHANNEL TRPM"/>
    <property type="match status" value="1"/>
</dbReference>
<organism evidence="2 3">
    <name type="scientific">Thiorhodococcus minor</name>
    <dbReference type="NCBI Taxonomy" id="57489"/>
    <lineage>
        <taxon>Bacteria</taxon>
        <taxon>Pseudomonadati</taxon>
        <taxon>Pseudomonadota</taxon>
        <taxon>Gammaproteobacteria</taxon>
        <taxon>Chromatiales</taxon>
        <taxon>Chromatiaceae</taxon>
        <taxon>Thiorhodococcus</taxon>
    </lineage>
</organism>
<dbReference type="InterPro" id="IPR041482">
    <property type="entry name" value="LSDAT_prok"/>
</dbReference>
<evidence type="ECO:0000313" key="2">
    <source>
        <dbReference type="EMBL" id="NEV62806.1"/>
    </source>
</evidence>
<proteinExistence type="predicted"/>
<sequence>MAMTAASLAELPRAAEAVRSALSEVGLSPERPVLVLVGGASRISAAVSTRLSKVLGCLTAVLDETGAAVVDGGTAFGVMAAMGEARRRARAGFPLIGVAAMGTVDSERLPGHARCGRILDACVPVGARGVALDPNHSHFILVPGERWGDESPWIHAVAQALAGRRPSLTLVAAGGEFTRLDVAGSLAARRPCLVLDGSGGVSDLLAAWARGEGGPPGPELTGGDLSLLRILALDTAEDFLPDVLREAFAPEARA</sequence>
<dbReference type="GO" id="GO:0005261">
    <property type="term" value="F:monoatomic cation channel activity"/>
    <property type="evidence" value="ECO:0007669"/>
    <property type="project" value="TreeGrafter"/>
</dbReference>
<dbReference type="GO" id="GO:0005886">
    <property type="term" value="C:plasma membrane"/>
    <property type="evidence" value="ECO:0007669"/>
    <property type="project" value="TreeGrafter"/>
</dbReference>
<dbReference type="AlphaFoldDB" id="A0A6M0JZ90"/>
<protein>
    <recommendedName>
        <fullName evidence="1">LSDAT prokaryote domain-containing protein</fullName>
    </recommendedName>
</protein>
<comment type="caution">
    <text evidence="2">The sequence shown here is derived from an EMBL/GenBank/DDBJ whole genome shotgun (WGS) entry which is preliminary data.</text>
</comment>
<gene>
    <name evidence="2" type="ORF">G3446_13050</name>
</gene>
<name>A0A6M0JZ90_9GAMM</name>
<reference evidence="2 3" key="1">
    <citation type="submission" date="2020-02" db="EMBL/GenBank/DDBJ databases">
        <title>Genome sequences of Thiorhodococcus mannitoliphagus and Thiorhodococcus minor, purple sulfur photosynthetic bacteria in the gammaproteobacterial family, Chromatiaceae.</title>
        <authorList>
            <person name="Aviles F.A."/>
            <person name="Meyer T.E."/>
            <person name="Kyndt J.A."/>
        </authorList>
    </citation>
    <scope>NUCLEOTIDE SEQUENCE [LARGE SCALE GENOMIC DNA]</scope>
    <source>
        <strain evidence="2 3">DSM 11518</strain>
    </source>
</reference>
<feature type="domain" description="LSDAT prokaryote" evidence="1">
    <location>
        <begin position="31"/>
        <end position="212"/>
    </location>
</feature>
<evidence type="ECO:0000259" key="1">
    <source>
        <dbReference type="Pfam" id="PF18171"/>
    </source>
</evidence>
<dbReference type="GO" id="GO:0030001">
    <property type="term" value="P:metal ion transport"/>
    <property type="evidence" value="ECO:0007669"/>
    <property type="project" value="TreeGrafter"/>
</dbReference>
<dbReference type="EMBL" id="JAAIJQ010000035">
    <property type="protein sequence ID" value="NEV62806.1"/>
    <property type="molecule type" value="Genomic_DNA"/>
</dbReference>
<dbReference type="Proteomes" id="UP000483379">
    <property type="component" value="Unassembled WGS sequence"/>
</dbReference>
<keyword evidence="3" id="KW-1185">Reference proteome</keyword>
<dbReference type="Pfam" id="PF18171">
    <property type="entry name" value="LSDAT_prok"/>
    <property type="match status" value="1"/>
</dbReference>
<accession>A0A6M0JZ90</accession>